<evidence type="ECO:0000256" key="1">
    <source>
        <dbReference type="ARBA" id="ARBA00005578"/>
    </source>
</evidence>
<dbReference type="InterPro" id="IPR052275">
    <property type="entry name" value="Mt_Fe-S_assembly_factor"/>
</dbReference>
<dbReference type="InterPro" id="IPR002634">
    <property type="entry name" value="BolA"/>
</dbReference>
<sequence length="195" mass="21627">MICRLCQRALAHTKPSPSHILRAAPSFRVLPTLSQSQGLRTAQRQPARLAPQARHYSQASAAAAAPPALEKPDYLDEAEAWIWDTLVAEFAPLELNVRDVSGGCGSMYSIDITSAHFRGANMLKQQRMVNKALGDKVKQWHGVSCGPRRRRNLMLGDRRWRGTVRKVYTAGLSLAGEPVQQNMETTLHCWTQLGA</sequence>
<evidence type="ECO:0000313" key="5">
    <source>
        <dbReference type="Proteomes" id="UP000008698"/>
    </source>
</evidence>
<reference evidence="5" key="1">
    <citation type="journal article" date="2011" name="PLoS Pathog.">
        <title>Comparative genomics yields insights into niche adaptation of plant vascular wilt pathogens.</title>
        <authorList>
            <person name="Klosterman S.J."/>
            <person name="Subbarao K.V."/>
            <person name="Kang S."/>
            <person name="Veronese P."/>
            <person name="Gold S.E."/>
            <person name="Thomma B.P.H.J."/>
            <person name="Chen Z."/>
            <person name="Henrissat B."/>
            <person name="Lee Y.-H."/>
            <person name="Park J."/>
            <person name="Garcia-Pedrajas M.D."/>
            <person name="Barbara D.J."/>
            <person name="Anchieta A."/>
            <person name="de Jonge R."/>
            <person name="Santhanam P."/>
            <person name="Maruthachalam K."/>
            <person name="Atallah Z."/>
            <person name="Amyotte S.G."/>
            <person name="Paz Z."/>
            <person name="Inderbitzin P."/>
            <person name="Hayes R.J."/>
            <person name="Heiman D.I."/>
            <person name="Young S."/>
            <person name="Zeng Q."/>
            <person name="Engels R."/>
            <person name="Galagan J."/>
            <person name="Cuomo C.A."/>
            <person name="Dobinson K.F."/>
            <person name="Ma L.-J."/>
        </authorList>
    </citation>
    <scope>NUCLEOTIDE SEQUENCE [LARGE SCALE GENOMIC DNA]</scope>
    <source>
        <strain evidence="5">VaMs.102 / ATCC MYA-4576 / FGSC 10136</strain>
    </source>
</reference>
<keyword evidence="5" id="KW-1185">Reference proteome</keyword>
<dbReference type="InterPro" id="IPR036065">
    <property type="entry name" value="BolA-like_sf"/>
</dbReference>
<dbReference type="EMBL" id="DS985216">
    <property type="protein sequence ID" value="EEY16659.1"/>
    <property type="molecule type" value="Genomic_DNA"/>
</dbReference>
<comment type="similarity">
    <text evidence="1 2">Belongs to the BolA/IbaG family.</text>
</comment>
<dbReference type="AlphaFoldDB" id="C9SER6"/>
<dbReference type="GeneID" id="9533663"/>
<dbReference type="KEGG" id="val:VDBG_02768"/>
<protein>
    <recommendedName>
        <fullName evidence="6">BolA domain-containing protein</fullName>
    </recommendedName>
</protein>
<dbReference type="STRING" id="526221.C9SER6"/>
<proteinExistence type="inferred from homology"/>
<dbReference type="Proteomes" id="UP000008698">
    <property type="component" value="Unassembled WGS sequence"/>
</dbReference>
<dbReference type="HOGENOM" id="CLU_109462_0_0_1"/>
<name>C9SER6_VERA1</name>
<dbReference type="Pfam" id="PF01722">
    <property type="entry name" value="BolA"/>
    <property type="match status" value="1"/>
</dbReference>
<dbReference type="Gene3D" id="3.30.300.90">
    <property type="entry name" value="BolA-like"/>
    <property type="match status" value="1"/>
</dbReference>
<dbReference type="GO" id="GO:0005759">
    <property type="term" value="C:mitochondrial matrix"/>
    <property type="evidence" value="ECO:0007669"/>
    <property type="project" value="TreeGrafter"/>
</dbReference>
<dbReference type="SUPFAM" id="SSF82657">
    <property type="entry name" value="BolA-like"/>
    <property type="match status" value="1"/>
</dbReference>
<gene>
    <name evidence="4" type="ORF">VDBG_02768</name>
</gene>
<evidence type="ECO:0000256" key="3">
    <source>
        <dbReference type="SAM" id="MobiDB-lite"/>
    </source>
</evidence>
<feature type="region of interest" description="Disordered" evidence="3">
    <location>
        <begin position="38"/>
        <end position="64"/>
    </location>
</feature>
<dbReference type="OrthoDB" id="203381at2759"/>
<organism evidence="5">
    <name type="scientific">Verticillium alfalfae (strain VaMs.102 / ATCC MYA-4576 / FGSC 10136)</name>
    <name type="common">Verticillium wilt of alfalfa</name>
    <name type="synonym">Verticillium albo-atrum</name>
    <dbReference type="NCBI Taxonomy" id="526221"/>
    <lineage>
        <taxon>Eukaryota</taxon>
        <taxon>Fungi</taxon>
        <taxon>Dikarya</taxon>
        <taxon>Ascomycota</taxon>
        <taxon>Pezizomycotina</taxon>
        <taxon>Sordariomycetes</taxon>
        <taxon>Hypocreomycetidae</taxon>
        <taxon>Glomerellales</taxon>
        <taxon>Plectosphaerellaceae</taxon>
        <taxon>Verticillium</taxon>
    </lineage>
</organism>
<dbReference type="RefSeq" id="XP_003006629.1">
    <property type="nucleotide sequence ID" value="XM_003006583.1"/>
</dbReference>
<dbReference type="PANTHER" id="PTHR46188:SF1">
    <property type="entry name" value="BOLA-LIKE PROTEIN 3"/>
    <property type="match status" value="1"/>
</dbReference>
<feature type="compositionally biased region" description="Low complexity" evidence="3">
    <location>
        <begin position="39"/>
        <end position="64"/>
    </location>
</feature>
<evidence type="ECO:0008006" key="6">
    <source>
        <dbReference type="Google" id="ProtNLM"/>
    </source>
</evidence>
<dbReference type="PANTHER" id="PTHR46188">
    <property type="entry name" value="BOLA-LIKE PROTEIN 3"/>
    <property type="match status" value="1"/>
</dbReference>
<dbReference type="OMA" id="METTLHC"/>
<dbReference type="eggNOG" id="KOG3348">
    <property type="taxonomic scope" value="Eukaryota"/>
</dbReference>
<accession>C9SER6</accession>
<evidence type="ECO:0000313" key="4">
    <source>
        <dbReference type="EMBL" id="EEY16659.1"/>
    </source>
</evidence>
<evidence type="ECO:0000256" key="2">
    <source>
        <dbReference type="RuleBase" id="RU003860"/>
    </source>
</evidence>